<evidence type="ECO:0000256" key="7">
    <source>
        <dbReference type="ARBA" id="ARBA00023163"/>
    </source>
</evidence>
<feature type="modified residue" description="4-aspartylphosphate" evidence="8">
    <location>
        <position position="55"/>
    </location>
</feature>
<dbReference type="CDD" id="cd17536">
    <property type="entry name" value="REC_YesN-like"/>
    <property type="match status" value="1"/>
</dbReference>
<evidence type="ECO:0000313" key="11">
    <source>
        <dbReference type="EMBL" id="MBD3921767.1"/>
    </source>
</evidence>
<dbReference type="InterPro" id="IPR011006">
    <property type="entry name" value="CheY-like_superfamily"/>
</dbReference>
<dbReference type="Proteomes" id="UP000609346">
    <property type="component" value="Unassembled WGS sequence"/>
</dbReference>
<gene>
    <name evidence="11" type="ORF">H8B09_23595</name>
</gene>
<dbReference type="InterPro" id="IPR020449">
    <property type="entry name" value="Tscrpt_reg_AraC-type_HTH"/>
</dbReference>
<dbReference type="Pfam" id="PF00072">
    <property type="entry name" value="Response_reg"/>
    <property type="match status" value="1"/>
</dbReference>
<dbReference type="EMBL" id="JACXZA010000006">
    <property type="protein sequence ID" value="MBD3921767.1"/>
    <property type="molecule type" value="Genomic_DNA"/>
</dbReference>
<keyword evidence="12" id="KW-1185">Reference proteome</keyword>
<comment type="subcellular location">
    <subcellularLocation>
        <location evidence="1">Cytoplasm</location>
    </subcellularLocation>
</comment>
<keyword evidence="7" id="KW-0804">Transcription</keyword>
<protein>
    <submittedName>
        <fullName evidence="11">Response regulator</fullName>
    </submittedName>
</protein>
<dbReference type="Pfam" id="PF12833">
    <property type="entry name" value="HTH_18"/>
    <property type="match status" value="1"/>
</dbReference>
<comment type="caution">
    <text evidence="11">The sequence shown here is derived from an EMBL/GenBank/DDBJ whole genome shotgun (WGS) entry which is preliminary data.</text>
</comment>
<dbReference type="SUPFAM" id="SSF52172">
    <property type="entry name" value="CheY-like"/>
    <property type="match status" value="1"/>
</dbReference>
<dbReference type="PRINTS" id="PR00032">
    <property type="entry name" value="HTHARAC"/>
</dbReference>
<evidence type="ECO:0000256" key="5">
    <source>
        <dbReference type="ARBA" id="ARBA00023015"/>
    </source>
</evidence>
<dbReference type="InterPro" id="IPR009057">
    <property type="entry name" value="Homeodomain-like_sf"/>
</dbReference>
<accession>A0ABR8N0Q2</accession>
<dbReference type="PANTHER" id="PTHR42713:SF3">
    <property type="entry name" value="TRANSCRIPTIONAL REGULATORY PROTEIN HPTR"/>
    <property type="match status" value="1"/>
</dbReference>
<sequence>MYRVLIVDDEPWVAYGLSKLINWEEHGFEVVGEAHDGLTAIELITQENPEVVISDIRMPGLDGIELLEEIRRRKLNATVVLVSGYSEFHYAQQALKLGAFDYLLKQVDKRALVETMSRLKEKLDDEQQMNREPDGFLNDLFDLLDYDSPVTIDHFLTSKGYRFQRPQYCIVSCQFPYATVSHSDQPITKEGIEYLSFRTGHNQTTLLCNYDDSHSPNAMNNWIVNHFADAVHVGGSTAVSKSALLSKLYREADIALFSSICNPALTIITYKDRITTPELSADLLLLELAIKEQRTSHVKELLASIGNRCIQQNLLVDQVTGMYNQIVSLLHKYYSLISTMRDVEFMTYDQVARQYGSYHQLFGWLEEVFGTQHETEWIVNNERVKEIMRFIDARYTEDIVLGDVAKHFSMSIGYLSSLIKKQTGKGYSEYITAKRIQRAKELLVNPTLSVQEVVQSVGYKDYFHFNKLFKKHVGLTPSKYRRL</sequence>
<keyword evidence="4" id="KW-0902">Two-component regulatory system</keyword>
<dbReference type="PROSITE" id="PS01124">
    <property type="entry name" value="HTH_ARAC_FAMILY_2"/>
    <property type="match status" value="1"/>
</dbReference>
<organism evidence="11 12">
    <name type="scientific">Paenibacillus terricola</name>
    <dbReference type="NCBI Taxonomy" id="2763503"/>
    <lineage>
        <taxon>Bacteria</taxon>
        <taxon>Bacillati</taxon>
        <taxon>Bacillota</taxon>
        <taxon>Bacilli</taxon>
        <taxon>Bacillales</taxon>
        <taxon>Paenibacillaceae</taxon>
        <taxon>Paenibacillus</taxon>
    </lineage>
</organism>
<dbReference type="RefSeq" id="WP_191206048.1">
    <property type="nucleotide sequence ID" value="NZ_JACXZA010000006.1"/>
</dbReference>
<evidence type="ECO:0000259" key="10">
    <source>
        <dbReference type="PROSITE" id="PS50110"/>
    </source>
</evidence>
<keyword evidence="6" id="KW-0238">DNA-binding</keyword>
<keyword evidence="2" id="KW-0963">Cytoplasm</keyword>
<dbReference type="InterPro" id="IPR018060">
    <property type="entry name" value="HTH_AraC"/>
</dbReference>
<evidence type="ECO:0000256" key="2">
    <source>
        <dbReference type="ARBA" id="ARBA00022490"/>
    </source>
</evidence>
<dbReference type="SMART" id="SM00448">
    <property type="entry name" value="REC"/>
    <property type="match status" value="1"/>
</dbReference>
<keyword evidence="5" id="KW-0805">Transcription regulation</keyword>
<keyword evidence="3 8" id="KW-0597">Phosphoprotein</keyword>
<dbReference type="PROSITE" id="PS50110">
    <property type="entry name" value="RESPONSE_REGULATORY"/>
    <property type="match status" value="1"/>
</dbReference>
<evidence type="ECO:0000256" key="4">
    <source>
        <dbReference type="ARBA" id="ARBA00023012"/>
    </source>
</evidence>
<evidence type="ECO:0000256" key="8">
    <source>
        <dbReference type="PROSITE-ProRule" id="PRU00169"/>
    </source>
</evidence>
<name>A0ABR8N0Q2_9BACL</name>
<dbReference type="Gene3D" id="1.10.10.60">
    <property type="entry name" value="Homeodomain-like"/>
    <property type="match status" value="2"/>
</dbReference>
<dbReference type="InterPro" id="IPR051552">
    <property type="entry name" value="HptR"/>
</dbReference>
<evidence type="ECO:0000256" key="6">
    <source>
        <dbReference type="ARBA" id="ARBA00023125"/>
    </source>
</evidence>
<evidence type="ECO:0000256" key="3">
    <source>
        <dbReference type="ARBA" id="ARBA00022553"/>
    </source>
</evidence>
<dbReference type="Gene3D" id="3.40.50.2300">
    <property type="match status" value="1"/>
</dbReference>
<dbReference type="SMART" id="SM00342">
    <property type="entry name" value="HTH_ARAC"/>
    <property type="match status" value="1"/>
</dbReference>
<feature type="domain" description="Response regulatory" evidence="10">
    <location>
        <begin position="3"/>
        <end position="120"/>
    </location>
</feature>
<proteinExistence type="predicted"/>
<evidence type="ECO:0000313" key="12">
    <source>
        <dbReference type="Proteomes" id="UP000609346"/>
    </source>
</evidence>
<dbReference type="InterPro" id="IPR001789">
    <property type="entry name" value="Sig_transdc_resp-reg_receiver"/>
</dbReference>
<dbReference type="SUPFAM" id="SSF46689">
    <property type="entry name" value="Homeodomain-like"/>
    <property type="match status" value="1"/>
</dbReference>
<evidence type="ECO:0000259" key="9">
    <source>
        <dbReference type="PROSITE" id="PS01124"/>
    </source>
</evidence>
<feature type="domain" description="HTH araC/xylS-type" evidence="9">
    <location>
        <begin position="385"/>
        <end position="483"/>
    </location>
</feature>
<evidence type="ECO:0000256" key="1">
    <source>
        <dbReference type="ARBA" id="ARBA00004496"/>
    </source>
</evidence>
<dbReference type="PANTHER" id="PTHR42713">
    <property type="entry name" value="HISTIDINE KINASE-RELATED"/>
    <property type="match status" value="1"/>
</dbReference>
<reference evidence="11 12" key="1">
    <citation type="submission" date="2020-09" db="EMBL/GenBank/DDBJ databases">
        <title>Paenibacillus sp. strain PR3 16S rRNA gene Genome sequencing and assembly.</title>
        <authorList>
            <person name="Kim J."/>
        </authorList>
    </citation>
    <scope>NUCLEOTIDE SEQUENCE [LARGE SCALE GENOMIC DNA]</scope>
    <source>
        <strain evidence="11 12">PR3</strain>
    </source>
</reference>